<keyword evidence="6" id="KW-0929">Antimicrobial</keyword>
<dbReference type="PANTHER" id="PTHR39411:SF1">
    <property type="entry name" value="BETA-DEFENSIN 113"/>
    <property type="match status" value="1"/>
</dbReference>
<proteinExistence type="inferred from homology"/>
<accession>A0A8C6QMI6</accession>
<dbReference type="Ensembl" id="ENSNGAT00000011095.1">
    <property type="protein sequence ID" value="ENSNGAP00000006241.1"/>
    <property type="gene ID" value="ENSNGAG00000009235.1"/>
</dbReference>
<evidence type="ECO:0000256" key="3">
    <source>
        <dbReference type="ARBA" id="ARBA00022525"/>
    </source>
</evidence>
<evidence type="ECO:0000313" key="9">
    <source>
        <dbReference type="Proteomes" id="UP000694381"/>
    </source>
</evidence>
<keyword evidence="3 6" id="KW-0964">Secreted</keyword>
<gene>
    <name evidence="8" type="primary">Defb113</name>
</gene>
<keyword evidence="9" id="KW-1185">Reference proteome</keyword>
<evidence type="ECO:0000256" key="5">
    <source>
        <dbReference type="ARBA" id="ARBA00023157"/>
    </source>
</evidence>
<dbReference type="InterPro" id="IPR025933">
    <property type="entry name" value="Beta_defensin_dom"/>
</dbReference>
<evidence type="ECO:0000313" key="8">
    <source>
        <dbReference type="Ensembl" id="ENSNGAP00000006241.1"/>
    </source>
</evidence>
<dbReference type="GO" id="GO:0045087">
    <property type="term" value="P:innate immune response"/>
    <property type="evidence" value="ECO:0007669"/>
    <property type="project" value="InterPro"/>
</dbReference>
<dbReference type="AlphaFoldDB" id="A0A8C6QMI6"/>
<name>A0A8C6QMI6_NANGA</name>
<reference evidence="8" key="2">
    <citation type="submission" date="2025-09" db="UniProtKB">
        <authorList>
            <consortium name="Ensembl"/>
        </authorList>
    </citation>
    <scope>IDENTIFICATION</scope>
</reference>
<evidence type="ECO:0000256" key="6">
    <source>
        <dbReference type="RuleBase" id="RU231113"/>
    </source>
</evidence>
<keyword evidence="6" id="KW-0211">Defensin</keyword>
<comment type="similarity">
    <text evidence="2 6">Belongs to the beta-defensin family.</text>
</comment>
<keyword evidence="4 6" id="KW-0732">Signal</keyword>
<sequence>TQSAMKIFCIFLIVIFTVSCGPSDPQKRTREVIERKRQCYLVRGSCKSECNTWEYVYNQCDTEPCCVVREYQKPAMRILKTTTSS</sequence>
<evidence type="ECO:0000256" key="4">
    <source>
        <dbReference type="ARBA" id="ARBA00022729"/>
    </source>
</evidence>
<evidence type="ECO:0000256" key="1">
    <source>
        <dbReference type="ARBA" id="ARBA00004613"/>
    </source>
</evidence>
<feature type="signal peptide" evidence="6">
    <location>
        <begin position="1"/>
        <end position="20"/>
    </location>
</feature>
<protein>
    <recommendedName>
        <fullName evidence="6">Beta-defensin</fullName>
    </recommendedName>
</protein>
<dbReference type="GeneTree" id="ENSGT00400000023306"/>
<evidence type="ECO:0000256" key="2">
    <source>
        <dbReference type="ARBA" id="ARBA00007371"/>
    </source>
</evidence>
<feature type="domain" description="Beta-defensin" evidence="7">
    <location>
        <begin position="39"/>
        <end position="66"/>
    </location>
</feature>
<dbReference type="GO" id="GO:0042742">
    <property type="term" value="P:defense response to bacterium"/>
    <property type="evidence" value="ECO:0007669"/>
    <property type="project" value="UniProtKB-UniRule"/>
</dbReference>
<reference evidence="8" key="1">
    <citation type="submission" date="2025-08" db="UniProtKB">
        <authorList>
            <consortium name="Ensembl"/>
        </authorList>
    </citation>
    <scope>IDENTIFICATION</scope>
</reference>
<comment type="subcellular location">
    <subcellularLocation>
        <location evidence="1 6">Secreted</location>
    </subcellularLocation>
</comment>
<dbReference type="OMA" id="GACKPEC"/>
<dbReference type="Proteomes" id="UP000694381">
    <property type="component" value="Unassembled WGS sequence"/>
</dbReference>
<comment type="function">
    <text evidence="6">Has antibacterial activity.</text>
</comment>
<keyword evidence="5" id="KW-1015">Disulfide bond</keyword>
<evidence type="ECO:0000259" key="7">
    <source>
        <dbReference type="Pfam" id="PF13841"/>
    </source>
</evidence>
<dbReference type="Pfam" id="PF13841">
    <property type="entry name" value="Defensin_beta_2"/>
    <property type="match status" value="1"/>
</dbReference>
<dbReference type="PANTHER" id="PTHR39411">
    <property type="entry name" value="BETA-DEFENSIN 113"/>
    <property type="match status" value="1"/>
</dbReference>
<dbReference type="GO" id="GO:0005576">
    <property type="term" value="C:extracellular region"/>
    <property type="evidence" value="ECO:0007669"/>
    <property type="project" value="UniProtKB-SubCell"/>
</dbReference>
<keyword evidence="6" id="KW-0044">Antibiotic</keyword>
<feature type="chain" id="PRO_5041013906" description="Beta-defensin" evidence="6">
    <location>
        <begin position="21"/>
        <end position="85"/>
    </location>
</feature>
<organism evidence="8 9">
    <name type="scientific">Nannospalax galili</name>
    <name type="common">Northern Israeli blind subterranean mole rat</name>
    <name type="synonym">Spalax galili</name>
    <dbReference type="NCBI Taxonomy" id="1026970"/>
    <lineage>
        <taxon>Eukaryota</taxon>
        <taxon>Metazoa</taxon>
        <taxon>Chordata</taxon>
        <taxon>Craniata</taxon>
        <taxon>Vertebrata</taxon>
        <taxon>Euteleostomi</taxon>
        <taxon>Mammalia</taxon>
        <taxon>Eutheria</taxon>
        <taxon>Euarchontoglires</taxon>
        <taxon>Glires</taxon>
        <taxon>Rodentia</taxon>
        <taxon>Myomorpha</taxon>
        <taxon>Muroidea</taxon>
        <taxon>Spalacidae</taxon>
        <taxon>Spalacinae</taxon>
        <taxon>Nannospalax</taxon>
    </lineage>
</organism>